<evidence type="ECO:0000313" key="2">
    <source>
        <dbReference type="EMBL" id="BCX31301.1"/>
    </source>
</evidence>
<proteinExistence type="predicted"/>
<dbReference type="Pfam" id="PF05037">
    <property type="entry name" value="DUF669"/>
    <property type="match status" value="1"/>
</dbReference>
<protein>
    <recommendedName>
        <fullName evidence="4">DUF669 domain-containing protein</fullName>
    </recommendedName>
</protein>
<dbReference type="InterPro" id="IPR007731">
    <property type="entry name" value="DUF669"/>
</dbReference>
<feature type="compositionally biased region" description="Polar residues" evidence="1">
    <location>
        <begin position="169"/>
        <end position="185"/>
    </location>
</feature>
<name>A0ABM7QW11_LATCU</name>
<accession>A0ABM7QW11</accession>
<dbReference type="RefSeq" id="WP_221276422.1">
    <property type="nucleotide sequence ID" value="NZ_AP024685.1"/>
</dbReference>
<gene>
    <name evidence="2" type="ORF">LTWDN19_18680</name>
</gene>
<evidence type="ECO:0008006" key="4">
    <source>
        <dbReference type="Google" id="ProtNLM"/>
    </source>
</evidence>
<reference evidence="2 3" key="1">
    <citation type="submission" date="2021-05" db="EMBL/GenBank/DDBJ databases">
        <title>Complete Genome Sequence of Latilactobacillus sp. Strain WDN19, a High D-Aspartate-producing Lactic Acid Bacterium Isolated from a Japanese Pickle.</title>
        <authorList>
            <person name="Kajitani K."/>
            <person name="Takahashi S."/>
        </authorList>
    </citation>
    <scope>NUCLEOTIDE SEQUENCE [LARGE SCALE GENOMIC DNA]</scope>
    <source>
        <strain evidence="2 3">WDN19</strain>
    </source>
</reference>
<keyword evidence="3" id="KW-1185">Reference proteome</keyword>
<organism evidence="2 3">
    <name type="scientific">Latilactobacillus curvatus</name>
    <name type="common">Lactobacillus curvatus</name>
    <dbReference type="NCBI Taxonomy" id="28038"/>
    <lineage>
        <taxon>Bacteria</taxon>
        <taxon>Bacillati</taxon>
        <taxon>Bacillota</taxon>
        <taxon>Bacilli</taxon>
        <taxon>Lactobacillales</taxon>
        <taxon>Lactobacillaceae</taxon>
        <taxon>Latilactobacillus</taxon>
    </lineage>
</organism>
<feature type="region of interest" description="Disordered" evidence="1">
    <location>
        <begin position="169"/>
        <end position="192"/>
    </location>
</feature>
<evidence type="ECO:0000313" key="3">
    <source>
        <dbReference type="Proteomes" id="UP000825100"/>
    </source>
</evidence>
<dbReference type="Proteomes" id="UP000825100">
    <property type="component" value="Chromosome"/>
</dbReference>
<dbReference type="EMBL" id="AP024685">
    <property type="protein sequence ID" value="BCX31301.1"/>
    <property type="molecule type" value="Genomic_DNA"/>
</dbReference>
<evidence type="ECO:0000256" key="1">
    <source>
        <dbReference type="SAM" id="MobiDB-lite"/>
    </source>
</evidence>
<sequence length="192" mass="21441">MFKYDESNTGITPVESGIYEAYPCSYEVKTTQNTGNQMIVMSYRIRDDVNQPSAGGEVHYDNFVDTPKAQWRANLLTKATNAFKNGMDFGTIENWAEQMLGKPIRIKVKVEINEQDKRITNITGFSNSQVPMQVAPNIKRNNLNAAAANVAQGMGQQQAPQQNYGMQTQMNTASDPFKNNSSINISDDDLPF</sequence>